<dbReference type="GO" id="GO:0016887">
    <property type="term" value="F:ATP hydrolysis activity"/>
    <property type="evidence" value="ECO:0007669"/>
    <property type="project" value="InterPro"/>
</dbReference>
<evidence type="ECO:0000256" key="3">
    <source>
        <dbReference type="ARBA" id="ARBA00022840"/>
    </source>
</evidence>
<dbReference type="PROSITE" id="PS50893">
    <property type="entry name" value="ABC_TRANSPORTER_2"/>
    <property type="match status" value="1"/>
</dbReference>
<dbReference type="Pfam" id="PF00005">
    <property type="entry name" value="ABC_tran"/>
    <property type="match status" value="1"/>
</dbReference>
<dbReference type="PROSITE" id="PS00211">
    <property type="entry name" value="ABC_TRANSPORTER_1"/>
    <property type="match status" value="1"/>
</dbReference>
<dbReference type="PANTHER" id="PTHR42939:SF3">
    <property type="entry name" value="ABC TRANSPORTER ATP-BINDING COMPONENT"/>
    <property type="match status" value="1"/>
</dbReference>
<dbReference type="InterPro" id="IPR017871">
    <property type="entry name" value="ABC_transporter-like_CS"/>
</dbReference>
<sequence length="282" mass="32466">MDNILHVDNLCKKYKNFKLNNVSLQLPKGFIMGLIGENGAGKTTLIKLIMNLVKKDSGDIKIFDKDNVKFEREIKDRIGFVYDEVCYYDHMSLKENGNMVSMLYSKWDKDKFNYYLNKFQLNKDKKLKELSKGMRMKFSLCIALSHGAEFIIMDEPTVGLDPVVRAEVLEELQSLMENENMGVLISTHITSDLERIADYITFIKDGSIVFSKPKDEIMESYKIVKGDCNILTKEVEKHFEGISKNRFGFEGLTSQVDKVREILGDNIVVDRATIEDIMILKK</sequence>
<feature type="domain" description="ABC transporter" evidence="4">
    <location>
        <begin position="5"/>
        <end position="230"/>
    </location>
</feature>
<dbReference type="CDD" id="cd03230">
    <property type="entry name" value="ABC_DR_subfamily_A"/>
    <property type="match status" value="1"/>
</dbReference>
<evidence type="ECO:0000256" key="2">
    <source>
        <dbReference type="ARBA" id="ARBA00022741"/>
    </source>
</evidence>
<dbReference type="Gene3D" id="3.40.50.300">
    <property type="entry name" value="P-loop containing nucleotide triphosphate hydrolases"/>
    <property type="match status" value="1"/>
</dbReference>
<organism evidence="5 6">
    <name type="scientific">Clostridium sulfidigenes</name>
    <dbReference type="NCBI Taxonomy" id="318464"/>
    <lineage>
        <taxon>Bacteria</taxon>
        <taxon>Bacillati</taxon>
        <taxon>Bacillota</taxon>
        <taxon>Clostridia</taxon>
        <taxon>Eubacteriales</taxon>
        <taxon>Clostridiaceae</taxon>
        <taxon>Clostridium</taxon>
    </lineage>
</organism>
<dbReference type="EMBL" id="JPMD01000019">
    <property type="protein sequence ID" value="KEZ86705.1"/>
    <property type="molecule type" value="Genomic_DNA"/>
</dbReference>
<dbReference type="InterPro" id="IPR051782">
    <property type="entry name" value="ABC_Transporter_VariousFunc"/>
</dbReference>
<name>A0A084JCM1_9CLOT</name>
<comment type="caution">
    <text evidence="5">The sequence shown here is derived from an EMBL/GenBank/DDBJ whole genome shotgun (WGS) entry which is preliminary data.</text>
</comment>
<evidence type="ECO:0000313" key="6">
    <source>
        <dbReference type="Proteomes" id="UP000028542"/>
    </source>
</evidence>
<dbReference type="eggNOG" id="COG1131">
    <property type="taxonomic scope" value="Bacteria"/>
</dbReference>
<dbReference type="RefSeq" id="WP_035132343.1">
    <property type="nucleotide sequence ID" value="NZ_JPMD01000019.1"/>
</dbReference>
<keyword evidence="3 5" id="KW-0067">ATP-binding</keyword>
<dbReference type="InterPro" id="IPR003439">
    <property type="entry name" value="ABC_transporter-like_ATP-bd"/>
</dbReference>
<dbReference type="AlphaFoldDB" id="A0A084JCM1"/>
<accession>A0A084JCM1</accession>
<evidence type="ECO:0000256" key="1">
    <source>
        <dbReference type="ARBA" id="ARBA00022448"/>
    </source>
</evidence>
<reference evidence="5 6" key="1">
    <citation type="submission" date="2014-07" db="EMBL/GenBank/DDBJ databases">
        <title>Draft genome of Clostridium sulfidigenes 113A isolated from sediments associated with methane hydrate from Krishna Godavari basin.</title>
        <authorList>
            <person name="Honkalas V.S."/>
            <person name="Dabir A.P."/>
            <person name="Arora P."/>
            <person name="Dhakephalkar P.K."/>
        </authorList>
    </citation>
    <scope>NUCLEOTIDE SEQUENCE [LARGE SCALE GENOMIC DNA]</scope>
    <source>
        <strain evidence="5 6">113A</strain>
    </source>
</reference>
<gene>
    <name evidence="5" type="ORF">IO99_08745</name>
</gene>
<evidence type="ECO:0000259" key="4">
    <source>
        <dbReference type="PROSITE" id="PS50893"/>
    </source>
</evidence>
<dbReference type="InterPro" id="IPR027417">
    <property type="entry name" value="P-loop_NTPase"/>
</dbReference>
<dbReference type="GO" id="GO:0005524">
    <property type="term" value="F:ATP binding"/>
    <property type="evidence" value="ECO:0007669"/>
    <property type="project" value="UniProtKB-KW"/>
</dbReference>
<keyword evidence="1" id="KW-0813">Transport</keyword>
<proteinExistence type="predicted"/>
<dbReference type="Proteomes" id="UP000028542">
    <property type="component" value="Unassembled WGS sequence"/>
</dbReference>
<dbReference type="SMART" id="SM00382">
    <property type="entry name" value="AAA"/>
    <property type="match status" value="1"/>
</dbReference>
<keyword evidence="2" id="KW-0547">Nucleotide-binding</keyword>
<evidence type="ECO:0000313" key="5">
    <source>
        <dbReference type="EMBL" id="KEZ86705.1"/>
    </source>
</evidence>
<protein>
    <submittedName>
        <fullName evidence="5">Sodium ABC transporter ATP-binding protein</fullName>
    </submittedName>
</protein>
<keyword evidence="6" id="KW-1185">Reference proteome</keyword>
<dbReference type="PANTHER" id="PTHR42939">
    <property type="entry name" value="ABC TRANSPORTER ATP-BINDING PROTEIN ALBC-RELATED"/>
    <property type="match status" value="1"/>
</dbReference>
<dbReference type="InterPro" id="IPR003593">
    <property type="entry name" value="AAA+_ATPase"/>
</dbReference>
<dbReference type="STRING" id="318464.IO99_08745"/>
<dbReference type="SUPFAM" id="SSF52540">
    <property type="entry name" value="P-loop containing nucleoside triphosphate hydrolases"/>
    <property type="match status" value="1"/>
</dbReference>